<accession>A0ACC1AZZ2</accession>
<protein>
    <submittedName>
        <fullName evidence="1">Uncharacterized protein</fullName>
    </submittedName>
</protein>
<reference evidence="2" key="1">
    <citation type="journal article" date="2023" name="G3 (Bethesda)">
        <title>Genome assembly and association tests identify interacting loci associated with vigor, precocity, and sex in interspecific pistachio rootstocks.</title>
        <authorList>
            <person name="Palmer W."/>
            <person name="Jacygrad E."/>
            <person name="Sagayaradj S."/>
            <person name="Cavanaugh K."/>
            <person name="Han R."/>
            <person name="Bertier L."/>
            <person name="Beede B."/>
            <person name="Kafkas S."/>
            <person name="Golino D."/>
            <person name="Preece J."/>
            <person name="Michelmore R."/>
        </authorList>
    </citation>
    <scope>NUCLEOTIDE SEQUENCE [LARGE SCALE GENOMIC DNA]</scope>
</reference>
<dbReference type="EMBL" id="CM047903">
    <property type="protein sequence ID" value="KAJ0092208.1"/>
    <property type="molecule type" value="Genomic_DNA"/>
</dbReference>
<evidence type="ECO:0000313" key="1">
    <source>
        <dbReference type="EMBL" id="KAJ0092208.1"/>
    </source>
</evidence>
<gene>
    <name evidence="1" type="ORF">Patl1_25853</name>
</gene>
<sequence>MGSFTKYILFLMLVMLCKTTCNAKLTFSRRVNVAIQNDLGDGMNLKIHCKSLDDDLGEHVLSYRQSFGFHFWNNIFDTTLFYCNMSWNEASHSFDIYDELRDDDYCGADGDHGGDCNWSIRPSGPCLIVNKRVRFICYGWK</sequence>
<comment type="caution">
    <text evidence="1">The sequence shown here is derived from an EMBL/GenBank/DDBJ whole genome shotgun (WGS) entry which is preliminary data.</text>
</comment>
<proteinExistence type="predicted"/>
<evidence type="ECO:0000313" key="2">
    <source>
        <dbReference type="Proteomes" id="UP001164250"/>
    </source>
</evidence>
<keyword evidence="2" id="KW-1185">Reference proteome</keyword>
<name>A0ACC1AZZ2_9ROSI</name>
<dbReference type="Proteomes" id="UP001164250">
    <property type="component" value="Chromosome 7"/>
</dbReference>
<organism evidence="1 2">
    <name type="scientific">Pistacia atlantica</name>
    <dbReference type="NCBI Taxonomy" id="434234"/>
    <lineage>
        <taxon>Eukaryota</taxon>
        <taxon>Viridiplantae</taxon>
        <taxon>Streptophyta</taxon>
        <taxon>Embryophyta</taxon>
        <taxon>Tracheophyta</taxon>
        <taxon>Spermatophyta</taxon>
        <taxon>Magnoliopsida</taxon>
        <taxon>eudicotyledons</taxon>
        <taxon>Gunneridae</taxon>
        <taxon>Pentapetalae</taxon>
        <taxon>rosids</taxon>
        <taxon>malvids</taxon>
        <taxon>Sapindales</taxon>
        <taxon>Anacardiaceae</taxon>
        <taxon>Pistacia</taxon>
    </lineage>
</organism>